<dbReference type="AlphaFoldDB" id="A0AA88P6I2"/>
<keyword evidence="3" id="KW-1185">Reference proteome</keyword>
<feature type="region of interest" description="Disordered" evidence="1">
    <location>
        <begin position="1"/>
        <end position="54"/>
    </location>
</feature>
<evidence type="ECO:0000256" key="1">
    <source>
        <dbReference type="SAM" id="MobiDB-lite"/>
    </source>
</evidence>
<evidence type="ECO:0000313" key="2">
    <source>
        <dbReference type="EMBL" id="KAK2878264.1"/>
    </source>
</evidence>
<comment type="caution">
    <text evidence="2">The sequence shown here is derived from an EMBL/GenBank/DDBJ whole genome shotgun (WGS) entry which is preliminary data.</text>
</comment>
<reference evidence="2" key="1">
    <citation type="submission" date="2023-08" db="EMBL/GenBank/DDBJ databases">
        <title>Chromosome-level Genome Assembly of mud carp (Cirrhinus molitorella).</title>
        <authorList>
            <person name="Liu H."/>
        </authorList>
    </citation>
    <scope>NUCLEOTIDE SEQUENCE</scope>
    <source>
        <strain evidence="2">Prfri</strain>
        <tissue evidence="2">Muscle</tissue>
    </source>
</reference>
<gene>
    <name evidence="2" type="ORF">Q8A67_019055</name>
</gene>
<proteinExistence type="predicted"/>
<evidence type="ECO:0000313" key="3">
    <source>
        <dbReference type="Proteomes" id="UP001187343"/>
    </source>
</evidence>
<organism evidence="2 3">
    <name type="scientific">Cirrhinus molitorella</name>
    <name type="common">mud carp</name>
    <dbReference type="NCBI Taxonomy" id="172907"/>
    <lineage>
        <taxon>Eukaryota</taxon>
        <taxon>Metazoa</taxon>
        <taxon>Chordata</taxon>
        <taxon>Craniata</taxon>
        <taxon>Vertebrata</taxon>
        <taxon>Euteleostomi</taxon>
        <taxon>Actinopterygii</taxon>
        <taxon>Neopterygii</taxon>
        <taxon>Teleostei</taxon>
        <taxon>Ostariophysi</taxon>
        <taxon>Cypriniformes</taxon>
        <taxon>Cyprinidae</taxon>
        <taxon>Labeoninae</taxon>
        <taxon>Labeonini</taxon>
        <taxon>Cirrhinus</taxon>
    </lineage>
</organism>
<protein>
    <submittedName>
        <fullName evidence="2">Uncharacterized protein</fullName>
    </submittedName>
</protein>
<dbReference type="EMBL" id="JAUYZG010000019">
    <property type="protein sequence ID" value="KAK2878264.1"/>
    <property type="molecule type" value="Genomic_DNA"/>
</dbReference>
<feature type="compositionally biased region" description="Polar residues" evidence="1">
    <location>
        <begin position="7"/>
        <end position="38"/>
    </location>
</feature>
<name>A0AA88P6I2_9TELE</name>
<accession>A0AA88P6I2</accession>
<dbReference type="Proteomes" id="UP001187343">
    <property type="component" value="Unassembled WGS sequence"/>
</dbReference>
<sequence>MRADICSSGSGQHHTPRVSKSSLTSGRAASQHSHTSSDLLRKQTAVSAPPTGWKSSVIGSLRAAGWEKPRWARGGCLGQMVVMGQGLNGSSPLRERQHILYRTLPEHPLQTS</sequence>